<feature type="transmembrane region" description="Helical" evidence="1">
    <location>
        <begin position="300"/>
        <end position="322"/>
    </location>
</feature>
<evidence type="ECO:0000256" key="1">
    <source>
        <dbReference type="SAM" id="Phobius"/>
    </source>
</evidence>
<dbReference type="KEGG" id="spir:CWM47_22455"/>
<keyword evidence="1" id="KW-0812">Transmembrane</keyword>
<feature type="transmembrane region" description="Helical" evidence="1">
    <location>
        <begin position="100"/>
        <end position="120"/>
    </location>
</feature>
<proteinExistence type="predicted"/>
<feature type="transmembrane region" description="Helical" evidence="1">
    <location>
        <begin position="439"/>
        <end position="458"/>
    </location>
</feature>
<accession>A0A2K8Z3B0</accession>
<protein>
    <recommendedName>
        <fullName evidence="4">Glycosyltransferase RgtA/B/C/D-like domain-containing protein</fullName>
    </recommendedName>
</protein>
<sequence length="459" mass="51580">MKLSTAPANLPDVSRTTNENKAYAWYFAAISAVYLIIAAGLAVRVKWGVMDEDFHLESSKPFAQFGINYTTLYNHVPPTGVSSHFWFAFWLWLFPGIDYIGLRLITCAGLALLVGLIYFYLRTISVDSQRKILGASLFMLAFPYFFLSVSTVMTEGPSYIFLFASLLILAVSRLRQLPLFFLACVLLGCTTVSRFYFIPLLPALFVVLFVADWEQYNQQGAVNELGRKLLRYLFIAVGILPLVGLAIIWGGLTPPAFHQWSKLRSGISFNTFRPLSTFILIGIYVAPIVLVNVYWKAKGLLRSVGIGVAVALILALVNVNLFHDSSSVNDVTSGPVEHTLAWLISRGELAYRAGLFMFYSLSFISMAVIIPWIVDFVKAKDYSDKALVYSIAFVVLFVISQAFVGGNHPFFERYLTHPWPFLGYILVCMFPRFLTTRTYLALGVFTVFSVFMLIKWGVQ</sequence>
<gene>
    <name evidence="2" type="ORF">CWM47_22455</name>
</gene>
<feature type="transmembrane region" description="Helical" evidence="1">
    <location>
        <begin position="23"/>
        <end position="43"/>
    </location>
</feature>
<evidence type="ECO:0000313" key="3">
    <source>
        <dbReference type="Proteomes" id="UP000232883"/>
    </source>
</evidence>
<feature type="transmembrane region" description="Helical" evidence="1">
    <location>
        <begin position="386"/>
        <end position="404"/>
    </location>
</feature>
<keyword evidence="1" id="KW-0472">Membrane</keyword>
<feature type="transmembrane region" description="Helical" evidence="1">
    <location>
        <begin position="349"/>
        <end position="374"/>
    </location>
</feature>
<feature type="transmembrane region" description="Helical" evidence="1">
    <location>
        <begin position="272"/>
        <end position="293"/>
    </location>
</feature>
<reference evidence="2 3" key="1">
    <citation type="submission" date="2017-11" db="EMBL/GenBank/DDBJ databases">
        <title>Taxonomic description and genome sequences of Spirosoma HA7 sp. nov., isolated from pollen microhabitat of Corylus avellana.</title>
        <authorList>
            <person name="Ambika Manirajan B."/>
            <person name="Suarez C."/>
            <person name="Ratering S."/>
            <person name="Geissler-Plaum R."/>
            <person name="Cardinale M."/>
            <person name="Sylvia S."/>
        </authorList>
    </citation>
    <scope>NUCLEOTIDE SEQUENCE [LARGE SCALE GENOMIC DNA]</scope>
    <source>
        <strain evidence="2 3">HA7</strain>
    </source>
</reference>
<dbReference type="Proteomes" id="UP000232883">
    <property type="component" value="Chromosome"/>
</dbReference>
<name>A0A2K8Z3B0_9BACT</name>
<dbReference type="EMBL" id="CP025096">
    <property type="protein sequence ID" value="AUD04360.1"/>
    <property type="molecule type" value="Genomic_DNA"/>
</dbReference>
<evidence type="ECO:0000313" key="2">
    <source>
        <dbReference type="EMBL" id="AUD04360.1"/>
    </source>
</evidence>
<feature type="transmembrane region" description="Helical" evidence="1">
    <location>
        <begin position="232"/>
        <end position="252"/>
    </location>
</feature>
<keyword evidence="3" id="KW-1185">Reference proteome</keyword>
<evidence type="ECO:0008006" key="4">
    <source>
        <dbReference type="Google" id="ProtNLM"/>
    </source>
</evidence>
<dbReference type="AlphaFoldDB" id="A0A2K8Z3B0"/>
<dbReference type="RefSeq" id="WP_100990426.1">
    <property type="nucleotide sequence ID" value="NZ_CP025096.1"/>
</dbReference>
<dbReference type="OrthoDB" id="927380at2"/>
<feature type="transmembrane region" description="Helical" evidence="1">
    <location>
        <begin position="416"/>
        <end position="434"/>
    </location>
</feature>
<keyword evidence="1" id="KW-1133">Transmembrane helix</keyword>
<feature type="transmembrane region" description="Helical" evidence="1">
    <location>
        <begin position="180"/>
        <end position="211"/>
    </location>
</feature>
<organism evidence="2 3">
    <name type="scientific">Spirosoma pollinicola</name>
    <dbReference type="NCBI Taxonomy" id="2057025"/>
    <lineage>
        <taxon>Bacteria</taxon>
        <taxon>Pseudomonadati</taxon>
        <taxon>Bacteroidota</taxon>
        <taxon>Cytophagia</taxon>
        <taxon>Cytophagales</taxon>
        <taxon>Cytophagaceae</taxon>
        <taxon>Spirosoma</taxon>
    </lineage>
</organism>